<reference evidence="2" key="2">
    <citation type="submission" date="2023-07" db="EMBL/GenBank/DDBJ databases">
        <title>Acinetobacter oleivorans assembled AC1583.</title>
        <authorList>
            <person name="Yeo C.C."/>
        </authorList>
    </citation>
    <scope>NUCLEOTIDE SEQUENCE [LARGE SCALE GENOMIC DNA]</scope>
    <source>
        <strain evidence="2">AC1583</strain>
    </source>
</reference>
<protein>
    <submittedName>
        <fullName evidence="1">Uncharacterized protein</fullName>
    </submittedName>
</protein>
<keyword evidence="2" id="KW-1185">Reference proteome</keyword>
<evidence type="ECO:0000313" key="2">
    <source>
        <dbReference type="Proteomes" id="UP000619170"/>
    </source>
</evidence>
<organism evidence="1 2">
    <name type="scientific">Acinetobacter oleivorans</name>
    <dbReference type="NCBI Taxonomy" id="1148157"/>
    <lineage>
        <taxon>Bacteria</taxon>
        <taxon>Pseudomonadati</taxon>
        <taxon>Pseudomonadota</taxon>
        <taxon>Gammaproteobacteria</taxon>
        <taxon>Moraxellales</taxon>
        <taxon>Moraxellaceae</taxon>
        <taxon>Acinetobacter</taxon>
    </lineage>
</organism>
<accession>A0ABR9NPW8</accession>
<comment type="caution">
    <text evidence="1">The sequence shown here is derived from an EMBL/GenBank/DDBJ whole genome shotgun (WGS) entry which is preliminary data.</text>
</comment>
<reference evidence="1 2" key="1">
    <citation type="submission" date="2020-10" db="EMBL/GenBank/DDBJ databases">
        <authorList>
            <person name="Mohd Rani F."/>
        </authorList>
    </citation>
    <scope>NUCLEOTIDE SEQUENCE [LARGE SCALE GENOMIC DNA]</scope>
    <source>
        <strain evidence="1 2">AC1583</strain>
    </source>
</reference>
<name>A0ABR9NPW8_9GAMM</name>
<dbReference type="Proteomes" id="UP000619170">
    <property type="component" value="Unassembled WGS sequence"/>
</dbReference>
<proteinExistence type="predicted"/>
<sequence>MIDYNQHLINSTYNQLIASLVVWQYLTNKVNADLEQGYKVVKNKEKLDKITSNILDSLPSFDGIDLSNVKLYMPLVDDVKLLQSFKDKEL</sequence>
<dbReference type="EMBL" id="JADAZL010000023">
    <property type="protein sequence ID" value="MBE2166772.1"/>
    <property type="molecule type" value="Genomic_DNA"/>
</dbReference>
<dbReference type="RefSeq" id="WP_192835279.1">
    <property type="nucleotide sequence ID" value="NZ_JADAZL010000023.1"/>
</dbReference>
<evidence type="ECO:0000313" key="1">
    <source>
        <dbReference type="EMBL" id="MBE2166772.1"/>
    </source>
</evidence>
<gene>
    <name evidence="1" type="ORF">IIQ43_19845</name>
</gene>